<dbReference type="PROSITE" id="PS00108">
    <property type="entry name" value="PROTEIN_KINASE_ST"/>
    <property type="match status" value="1"/>
</dbReference>
<dbReference type="SUPFAM" id="SSF56112">
    <property type="entry name" value="Protein kinase-like (PK-like)"/>
    <property type="match status" value="1"/>
</dbReference>
<feature type="region of interest" description="Disordered" evidence="9">
    <location>
        <begin position="357"/>
        <end position="408"/>
    </location>
</feature>
<dbReference type="SMART" id="SM00220">
    <property type="entry name" value="S_TKc"/>
    <property type="match status" value="1"/>
</dbReference>
<dbReference type="Proteomes" id="UP001521785">
    <property type="component" value="Unassembled WGS sequence"/>
</dbReference>
<feature type="compositionally biased region" description="Gly residues" evidence="9">
    <location>
        <begin position="384"/>
        <end position="404"/>
    </location>
</feature>
<comment type="catalytic activity">
    <reaction evidence="8">
        <text>L-seryl-[protein] + ATP = O-phospho-L-seryl-[protein] + ADP + H(+)</text>
        <dbReference type="Rhea" id="RHEA:17989"/>
        <dbReference type="Rhea" id="RHEA-COMP:9863"/>
        <dbReference type="Rhea" id="RHEA-COMP:11604"/>
        <dbReference type="ChEBI" id="CHEBI:15378"/>
        <dbReference type="ChEBI" id="CHEBI:29999"/>
        <dbReference type="ChEBI" id="CHEBI:30616"/>
        <dbReference type="ChEBI" id="CHEBI:83421"/>
        <dbReference type="ChEBI" id="CHEBI:456216"/>
        <dbReference type="EC" id="2.7.11.1"/>
    </reaction>
</comment>
<keyword evidence="4" id="KW-0547">Nucleotide-binding</keyword>
<protein>
    <recommendedName>
        <fullName evidence="1">non-specific serine/threonine protein kinase</fullName>
        <ecNumber evidence="1">2.7.11.1</ecNumber>
    </recommendedName>
</protein>
<name>A0ABR3RDG4_9PLEO</name>
<keyword evidence="3" id="KW-0808">Transferase</keyword>
<dbReference type="InterPro" id="IPR011009">
    <property type="entry name" value="Kinase-like_dom_sf"/>
</dbReference>
<keyword evidence="2" id="KW-0723">Serine/threonine-protein kinase</keyword>
<dbReference type="PROSITE" id="PS50011">
    <property type="entry name" value="PROTEIN_KINASE_DOM"/>
    <property type="match status" value="1"/>
</dbReference>
<accession>A0ABR3RDG4</accession>
<comment type="caution">
    <text evidence="11">The sequence shown here is derived from an EMBL/GenBank/DDBJ whole genome shotgun (WGS) entry which is preliminary data.</text>
</comment>
<dbReference type="EMBL" id="JAKJXO020000007">
    <property type="protein sequence ID" value="KAL1602407.1"/>
    <property type="molecule type" value="Genomic_DNA"/>
</dbReference>
<dbReference type="PANTHER" id="PTHR43671:SF98">
    <property type="entry name" value="SERINE_THREONINE-PROTEIN KINASE NEK11"/>
    <property type="match status" value="1"/>
</dbReference>
<proteinExistence type="predicted"/>
<dbReference type="Pfam" id="PF00069">
    <property type="entry name" value="Pkinase"/>
    <property type="match status" value="1"/>
</dbReference>
<dbReference type="EC" id="2.7.11.1" evidence="1"/>
<evidence type="ECO:0000256" key="5">
    <source>
        <dbReference type="ARBA" id="ARBA00022777"/>
    </source>
</evidence>
<keyword evidence="6" id="KW-0067">ATP-binding</keyword>
<keyword evidence="5" id="KW-0418">Kinase</keyword>
<evidence type="ECO:0000256" key="8">
    <source>
        <dbReference type="ARBA" id="ARBA00048679"/>
    </source>
</evidence>
<evidence type="ECO:0000256" key="2">
    <source>
        <dbReference type="ARBA" id="ARBA00022527"/>
    </source>
</evidence>
<evidence type="ECO:0000256" key="7">
    <source>
        <dbReference type="ARBA" id="ARBA00047899"/>
    </source>
</evidence>
<dbReference type="PANTHER" id="PTHR43671">
    <property type="entry name" value="SERINE/THREONINE-PROTEIN KINASE NEK"/>
    <property type="match status" value="1"/>
</dbReference>
<evidence type="ECO:0000256" key="6">
    <source>
        <dbReference type="ARBA" id="ARBA00022840"/>
    </source>
</evidence>
<evidence type="ECO:0000259" key="10">
    <source>
        <dbReference type="PROSITE" id="PS50011"/>
    </source>
</evidence>
<organism evidence="11 12">
    <name type="scientific">Paraconiothyrium brasiliense</name>
    <dbReference type="NCBI Taxonomy" id="300254"/>
    <lineage>
        <taxon>Eukaryota</taxon>
        <taxon>Fungi</taxon>
        <taxon>Dikarya</taxon>
        <taxon>Ascomycota</taxon>
        <taxon>Pezizomycotina</taxon>
        <taxon>Dothideomycetes</taxon>
        <taxon>Pleosporomycetidae</taxon>
        <taxon>Pleosporales</taxon>
        <taxon>Massarineae</taxon>
        <taxon>Didymosphaeriaceae</taxon>
        <taxon>Paraconiothyrium</taxon>
    </lineage>
</organism>
<evidence type="ECO:0000256" key="3">
    <source>
        <dbReference type="ARBA" id="ARBA00022679"/>
    </source>
</evidence>
<evidence type="ECO:0000256" key="9">
    <source>
        <dbReference type="SAM" id="MobiDB-lite"/>
    </source>
</evidence>
<evidence type="ECO:0000313" key="11">
    <source>
        <dbReference type="EMBL" id="KAL1602407.1"/>
    </source>
</evidence>
<dbReference type="InterPro" id="IPR000719">
    <property type="entry name" value="Prot_kinase_dom"/>
</dbReference>
<evidence type="ECO:0000256" key="4">
    <source>
        <dbReference type="ARBA" id="ARBA00022741"/>
    </source>
</evidence>
<comment type="catalytic activity">
    <reaction evidence="7">
        <text>L-threonyl-[protein] + ATP = O-phospho-L-threonyl-[protein] + ADP + H(+)</text>
        <dbReference type="Rhea" id="RHEA:46608"/>
        <dbReference type="Rhea" id="RHEA-COMP:11060"/>
        <dbReference type="Rhea" id="RHEA-COMP:11605"/>
        <dbReference type="ChEBI" id="CHEBI:15378"/>
        <dbReference type="ChEBI" id="CHEBI:30013"/>
        <dbReference type="ChEBI" id="CHEBI:30616"/>
        <dbReference type="ChEBI" id="CHEBI:61977"/>
        <dbReference type="ChEBI" id="CHEBI:456216"/>
        <dbReference type="EC" id="2.7.11.1"/>
    </reaction>
</comment>
<dbReference type="InterPro" id="IPR050660">
    <property type="entry name" value="NEK_Ser/Thr_kinase"/>
</dbReference>
<dbReference type="InterPro" id="IPR008271">
    <property type="entry name" value="Ser/Thr_kinase_AS"/>
</dbReference>
<evidence type="ECO:0000313" key="12">
    <source>
        <dbReference type="Proteomes" id="UP001521785"/>
    </source>
</evidence>
<keyword evidence="12" id="KW-1185">Reference proteome</keyword>
<evidence type="ECO:0000256" key="1">
    <source>
        <dbReference type="ARBA" id="ARBA00012513"/>
    </source>
</evidence>
<dbReference type="Gene3D" id="1.10.510.10">
    <property type="entry name" value="Transferase(Phosphotransferase) domain 1"/>
    <property type="match status" value="1"/>
</dbReference>
<sequence length="467" mass="52776">MAPPRRPRGPFAQQGKPLSKWAAHKKLSFGNELQTRPSKPWTVVRKLGEENRGGLNGGVYIVKDRKGTPHIEKRATQQFVKDGTVLQEITILRYLSEPSHEHITRMVDHFVDRKMCKASIYLELCDVGGLEVLIDERVTNGEFFNEIDVWEWFIQLFSALTYIHYGPDPKARFVNTKPEDWQDAWDMVFHRDIKVENILVHKATPKGMTTAYTLKLADFGCAVARRHIWVDRFKEHDRASFATVGWQPPEAPQFVGRSDVWQLAAVMGCVCNVMNMPFFDHARPAPGYSNTLNNAIVESMKKDFKKRPKSNEVLDHVRGKYNMMLPQLEKNALPVPARIDEAKRMDLIKRGHKELQAQLRQEQEQQGRQASAPPAFDPHAQGNGRFGGAGNVGFGGGGHGGPGGFPQWSRAIRARRHNNARANMHLYGAPIPNGWESDDSLNGGGSRWYPSTGYGRSPYMAPYGNPW</sequence>
<feature type="domain" description="Protein kinase" evidence="10">
    <location>
        <begin position="41"/>
        <end position="319"/>
    </location>
</feature>
<gene>
    <name evidence="11" type="ORF">SLS60_005823</name>
</gene>
<reference evidence="11 12" key="1">
    <citation type="submission" date="2024-02" db="EMBL/GenBank/DDBJ databases">
        <title>De novo assembly and annotation of 12 fungi associated with fruit tree decline syndrome in Ontario, Canada.</title>
        <authorList>
            <person name="Sulman M."/>
            <person name="Ellouze W."/>
            <person name="Ilyukhin E."/>
        </authorList>
    </citation>
    <scope>NUCLEOTIDE SEQUENCE [LARGE SCALE GENOMIC DNA]</scope>
    <source>
        <strain evidence="11 12">M42-189</strain>
    </source>
</reference>